<dbReference type="Gene3D" id="2.60.120.10">
    <property type="entry name" value="Jelly Rolls"/>
    <property type="match status" value="1"/>
</dbReference>
<accession>A0A166U7E8</accession>
<protein>
    <recommendedName>
        <fullName evidence="3">Cupin 2 conserved barrel domain-containing protein</fullName>
    </recommendedName>
</protein>
<dbReference type="Gene3D" id="2.20.70.150">
    <property type="match status" value="1"/>
</dbReference>
<dbReference type="InterPro" id="IPR014710">
    <property type="entry name" value="RmlC-like_jellyroll"/>
</dbReference>
<reference evidence="1 2" key="1">
    <citation type="journal article" date="2016" name="Mol. Biol. Evol.">
        <title>Comparative Genomics of Early-Diverging Mushroom-Forming Fungi Provides Insights into the Origins of Lignocellulose Decay Capabilities.</title>
        <authorList>
            <person name="Nagy L.G."/>
            <person name="Riley R."/>
            <person name="Tritt A."/>
            <person name="Adam C."/>
            <person name="Daum C."/>
            <person name="Floudas D."/>
            <person name="Sun H."/>
            <person name="Yadav J.S."/>
            <person name="Pangilinan J."/>
            <person name="Larsson K.H."/>
            <person name="Matsuura K."/>
            <person name="Barry K."/>
            <person name="Labutti K."/>
            <person name="Kuo R."/>
            <person name="Ohm R.A."/>
            <person name="Bhattacharya S.S."/>
            <person name="Shirouzu T."/>
            <person name="Yoshinaga Y."/>
            <person name="Martin F.M."/>
            <person name="Grigoriev I.V."/>
            <person name="Hibbett D.S."/>
        </authorList>
    </citation>
    <scope>NUCLEOTIDE SEQUENCE [LARGE SCALE GENOMIC DNA]</scope>
    <source>
        <strain evidence="1 2">CBS 109695</strain>
    </source>
</reference>
<gene>
    <name evidence="1" type="ORF">FIBSPDRAFT_1037830</name>
</gene>
<dbReference type="EMBL" id="KV417490">
    <property type="protein sequence ID" value="KZP31397.1"/>
    <property type="molecule type" value="Genomic_DNA"/>
</dbReference>
<dbReference type="PANTHER" id="PTHR36156">
    <property type="entry name" value="SLR2101 PROTEIN"/>
    <property type="match status" value="1"/>
</dbReference>
<dbReference type="CDD" id="cd02231">
    <property type="entry name" value="cupin_BLL6423-like"/>
    <property type="match status" value="1"/>
</dbReference>
<dbReference type="InterPro" id="IPR011051">
    <property type="entry name" value="RmlC_Cupin_sf"/>
</dbReference>
<dbReference type="AlphaFoldDB" id="A0A166U7E8"/>
<organism evidence="1 2">
    <name type="scientific">Athelia psychrophila</name>
    <dbReference type="NCBI Taxonomy" id="1759441"/>
    <lineage>
        <taxon>Eukaryota</taxon>
        <taxon>Fungi</taxon>
        <taxon>Dikarya</taxon>
        <taxon>Basidiomycota</taxon>
        <taxon>Agaricomycotina</taxon>
        <taxon>Agaricomycetes</taxon>
        <taxon>Agaricomycetidae</taxon>
        <taxon>Atheliales</taxon>
        <taxon>Atheliaceae</taxon>
        <taxon>Athelia</taxon>
    </lineage>
</organism>
<keyword evidence="2" id="KW-1185">Reference proteome</keyword>
<dbReference type="SUPFAM" id="SSF51182">
    <property type="entry name" value="RmlC-like cupins"/>
    <property type="match status" value="1"/>
</dbReference>
<name>A0A166U7E8_9AGAM</name>
<evidence type="ECO:0008006" key="3">
    <source>
        <dbReference type="Google" id="ProtNLM"/>
    </source>
</evidence>
<dbReference type="STRING" id="436010.A0A166U7E8"/>
<evidence type="ECO:0000313" key="1">
    <source>
        <dbReference type="EMBL" id="KZP31397.1"/>
    </source>
</evidence>
<dbReference type="Proteomes" id="UP000076532">
    <property type="component" value="Unassembled WGS sequence"/>
</dbReference>
<evidence type="ECO:0000313" key="2">
    <source>
        <dbReference type="Proteomes" id="UP000076532"/>
    </source>
</evidence>
<dbReference type="OrthoDB" id="5840532at2759"/>
<dbReference type="InterPro" id="IPR047142">
    <property type="entry name" value="OryJ/VirC-like"/>
</dbReference>
<dbReference type="PANTHER" id="PTHR36156:SF2">
    <property type="entry name" value="CUPIN TYPE-2 DOMAIN-CONTAINING PROTEIN"/>
    <property type="match status" value="1"/>
</dbReference>
<sequence length="186" mass="19925">MSSSTVTPLPDLRRIVTAHNETGVSIIQSDSSFPMETTPIPGVKVAGSWITTETPSKDNNLTASEDGTSRQLEGHKLTQPNGTTLRYTDLAPGAATPMHRTPSIDFNILVQGEIILILKDGSETHLKVPGETVVQKGTLHAWKNPGTTWARLAAVLVDAEPAVVNGESLGLKWELPEGFKVPPKAE</sequence>
<proteinExistence type="predicted"/>